<organism evidence="1 2">
    <name type="scientific">Oedothorax gibbosus</name>
    <dbReference type="NCBI Taxonomy" id="931172"/>
    <lineage>
        <taxon>Eukaryota</taxon>
        <taxon>Metazoa</taxon>
        <taxon>Ecdysozoa</taxon>
        <taxon>Arthropoda</taxon>
        <taxon>Chelicerata</taxon>
        <taxon>Arachnida</taxon>
        <taxon>Araneae</taxon>
        <taxon>Araneomorphae</taxon>
        <taxon>Entelegynae</taxon>
        <taxon>Araneoidea</taxon>
        <taxon>Linyphiidae</taxon>
        <taxon>Erigoninae</taxon>
        <taxon>Oedothorax</taxon>
    </lineage>
</organism>
<evidence type="ECO:0000313" key="1">
    <source>
        <dbReference type="EMBL" id="KAG8175345.1"/>
    </source>
</evidence>
<comment type="caution">
    <text evidence="1">The sequence shown here is derived from an EMBL/GenBank/DDBJ whole genome shotgun (WGS) entry which is preliminary data.</text>
</comment>
<proteinExistence type="predicted"/>
<evidence type="ECO:0000313" key="2">
    <source>
        <dbReference type="Proteomes" id="UP000827092"/>
    </source>
</evidence>
<keyword evidence="2" id="KW-1185">Reference proteome</keyword>
<gene>
    <name evidence="1" type="ORF">JTE90_015558</name>
</gene>
<name>A0AAV6TTX9_9ARAC</name>
<dbReference type="PANTHER" id="PTHR46704:SF9">
    <property type="entry name" value="BHLH DOMAIN-CONTAINING PROTEIN"/>
    <property type="match status" value="1"/>
</dbReference>
<dbReference type="PANTHER" id="PTHR46704">
    <property type="entry name" value="CXC DOMAIN-CONTAINING PROTEIN-RELATED"/>
    <property type="match status" value="1"/>
</dbReference>
<dbReference type="Proteomes" id="UP000827092">
    <property type="component" value="Unassembled WGS sequence"/>
</dbReference>
<reference evidence="1 2" key="1">
    <citation type="journal article" date="2022" name="Nat. Ecol. Evol.">
        <title>A masculinizing supergene underlies an exaggerated male reproductive morph in a spider.</title>
        <authorList>
            <person name="Hendrickx F."/>
            <person name="De Corte Z."/>
            <person name="Sonet G."/>
            <person name="Van Belleghem S.M."/>
            <person name="Kostlbacher S."/>
            <person name="Vangestel C."/>
        </authorList>
    </citation>
    <scope>NUCLEOTIDE SEQUENCE [LARGE SCALE GENOMIC DNA]</scope>
    <source>
        <strain evidence="1">W744_W776</strain>
    </source>
</reference>
<dbReference type="EMBL" id="JAFNEN010001027">
    <property type="protein sequence ID" value="KAG8175345.1"/>
    <property type="molecule type" value="Genomic_DNA"/>
</dbReference>
<sequence length="276" mass="30818">MKFPSLLKVVTVEELVQNYHGTVTYLPEFSILVYLASKLKFQFEITEKEKGYELITDLLEGKADIGLGMLGVEEEPKQKNLSELVLCHLEPDQPVLIETNFNSSITETDTVESEEETTRLSAKLPVNYDDEATAIFYKAAFILSNILKNAPVLPCEWPLTAEDLHEANVEKMIPSLLFNFLAWSVGETEELVTDALVNTSKKRKFELFSVAQDLLYISSAGRKQTPKHLALAMAVRHVTGSARIISILNGLGHSISHSAVLEYDTDLAQMQLNSID</sequence>
<dbReference type="AlphaFoldDB" id="A0AAV6TTX9"/>
<protein>
    <submittedName>
        <fullName evidence="1">Uncharacterized protein</fullName>
    </submittedName>
</protein>
<accession>A0AAV6TTX9</accession>